<proteinExistence type="predicted"/>
<evidence type="ECO:0000313" key="2">
    <source>
        <dbReference type="Proteomes" id="UP000242474"/>
    </source>
</evidence>
<dbReference type="Proteomes" id="UP000242474">
    <property type="component" value="Unassembled WGS sequence"/>
</dbReference>
<accession>A0A2G5B130</accession>
<name>A0A2G5B130_COERN</name>
<evidence type="ECO:0000313" key="1">
    <source>
        <dbReference type="EMBL" id="PIA12725.1"/>
    </source>
</evidence>
<keyword evidence="2" id="KW-1185">Reference proteome</keyword>
<sequence length="69" mass="7739">MNGDQFNQFLASMTALPDKPQGLKLTDFKDIVNPLVPQEQRSNPKFAPDAEISLLWMHSSAVFPAFIFS</sequence>
<organism evidence="1 2">
    <name type="scientific">Coemansia reversa (strain ATCC 12441 / NRRL 1564)</name>
    <dbReference type="NCBI Taxonomy" id="763665"/>
    <lineage>
        <taxon>Eukaryota</taxon>
        <taxon>Fungi</taxon>
        <taxon>Fungi incertae sedis</taxon>
        <taxon>Zoopagomycota</taxon>
        <taxon>Kickxellomycotina</taxon>
        <taxon>Kickxellomycetes</taxon>
        <taxon>Kickxellales</taxon>
        <taxon>Kickxellaceae</taxon>
        <taxon>Coemansia</taxon>
    </lineage>
</organism>
<dbReference type="EMBL" id="KZ303580">
    <property type="protein sequence ID" value="PIA12725.1"/>
    <property type="molecule type" value="Genomic_DNA"/>
</dbReference>
<protein>
    <submittedName>
        <fullName evidence="1">Uncharacterized protein</fullName>
    </submittedName>
</protein>
<reference evidence="1 2" key="1">
    <citation type="journal article" date="2015" name="Genome Biol. Evol.">
        <title>Phylogenomic analyses indicate that early fungi evolved digesting cell walls of algal ancestors of land plants.</title>
        <authorList>
            <person name="Chang Y."/>
            <person name="Wang S."/>
            <person name="Sekimoto S."/>
            <person name="Aerts A.L."/>
            <person name="Choi C."/>
            <person name="Clum A."/>
            <person name="LaButti K.M."/>
            <person name="Lindquist E.A."/>
            <person name="Yee Ngan C."/>
            <person name="Ohm R.A."/>
            <person name="Salamov A.A."/>
            <person name="Grigoriev I.V."/>
            <person name="Spatafora J.W."/>
            <person name="Berbee M.L."/>
        </authorList>
    </citation>
    <scope>NUCLEOTIDE SEQUENCE [LARGE SCALE GENOMIC DNA]</scope>
    <source>
        <strain evidence="1 2">NRRL 1564</strain>
    </source>
</reference>
<dbReference type="AlphaFoldDB" id="A0A2G5B130"/>
<gene>
    <name evidence="1" type="ORF">COEREDRAFT_12292</name>
</gene>